<organism evidence="3 4">
    <name type="scientific">Digitaria exilis</name>
    <dbReference type="NCBI Taxonomy" id="1010633"/>
    <lineage>
        <taxon>Eukaryota</taxon>
        <taxon>Viridiplantae</taxon>
        <taxon>Streptophyta</taxon>
        <taxon>Embryophyta</taxon>
        <taxon>Tracheophyta</taxon>
        <taxon>Spermatophyta</taxon>
        <taxon>Magnoliopsida</taxon>
        <taxon>Liliopsida</taxon>
        <taxon>Poales</taxon>
        <taxon>Poaceae</taxon>
        <taxon>PACMAD clade</taxon>
        <taxon>Panicoideae</taxon>
        <taxon>Panicodae</taxon>
        <taxon>Paniceae</taxon>
        <taxon>Anthephorinae</taxon>
        <taxon>Digitaria</taxon>
    </lineage>
</organism>
<dbReference type="AlphaFoldDB" id="A0A835E143"/>
<dbReference type="Proteomes" id="UP000636709">
    <property type="component" value="Unassembled WGS sequence"/>
</dbReference>
<feature type="compositionally biased region" description="Pro residues" evidence="1">
    <location>
        <begin position="236"/>
        <end position="253"/>
    </location>
</feature>
<evidence type="ECO:0000313" key="3">
    <source>
        <dbReference type="EMBL" id="KAF8662517.1"/>
    </source>
</evidence>
<evidence type="ECO:0000313" key="4">
    <source>
        <dbReference type="Proteomes" id="UP000636709"/>
    </source>
</evidence>
<accession>A0A835E143</accession>
<dbReference type="InterPro" id="IPR036047">
    <property type="entry name" value="F-box-like_dom_sf"/>
</dbReference>
<feature type="compositionally biased region" description="Basic residues" evidence="1">
    <location>
        <begin position="259"/>
        <end position="271"/>
    </location>
</feature>
<feature type="compositionally biased region" description="Pro residues" evidence="1">
    <location>
        <begin position="514"/>
        <end position="531"/>
    </location>
</feature>
<evidence type="ECO:0000256" key="1">
    <source>
        <dbReference type="SAM" id="MobiDB-lite"/>
    </source>
</evidence>
<reference evidence="3" key="1">
    <citation type="submission" date="2020-07" db="EMBL/GenBank/DDBJ databases">
        <title>Genome sequence and genetic diversity analysis of an under-domesticated orphan crop, white fonio (Digitaria exilis).</title>
        <authorList>
            <person name="Bennetzen J.L."/>
            <person name="Chen S."/>
            <person name="Ma X."/>
            <person name="Wang X."/>
            <person name="Yssel A.E.J."/>
            <person name="Chaluvadi S.R."/>
            <person name="Johnson M."/>
            <person name="Gangashetty P."/>
            <person name="Hamidou F."/>
            <person name="Sanogo M.D."/>
            <person name="Zwaenepoel A."/>
            <person name="Wallace J."/>
            <person name="Van De Peer Y."/>
            <person name="Van Deynze A."/>
        </authorList>
    </citation>
    <scope>NUCLEOTIDE SEQUENCE</scope>
    <source>
        <tissue evidence="3">Leaves</tissue>
    </source>
</reference>
<dbReference type="Gene3D" id="1.20.1280.50">
    <property type="match status" value="3"/>
</dbReference>
<feature type="domain" description="F-box" evidence="2">
    <location>
        <begin position="551"/>
        <end position="599"/>
    </location>
</feature>
<gene>
    <name evidence="3" type="ORF">HU200_056112</name>
</gene>
<feature type="compositionally biased region" description="Basic and acidic residues" evidence="1">
    <location>
        <begin position="1"/>
        <end position="12"/>
    </location>
</feature>
<dbReference type="PANTHER" id="PTHR38926:SF74">
    <property type="entry name" value="OS08G0193600 PROTEIN"/>
    <property type="match status" value="1"/>
</dbReference>
<protein>
    <recommendedName>
        <fullName evidence="2">F-box domain-containing protein</fullName>
    </recommendedName>
</protein>
<dbReference type="OrthoDB" id="2095648at2759"/>
<dbReference type="InterPro" id="IPR001810">
    <property type="entry name" value="F-box_dom"/>
</dbReference>
<feature type="domain" description="F-box" evidence="2">
    <location>
        <begin position="276"/>
        <end position="324"/>
    </location>
</feature>
<feature type="region of interest" description="Disordered" evidence="1">
    <location>
        <begin position="131"/>
        <end position="173"/>
    </location>
</feature>
<dbReference type="SUPFAM" id="SSF81383">
    <property type="entry name" value="F-box domain"/>
    <property type="match status" value="3"/>
</dbReference>
<name>A0A835E143_9POAL</name>
<dbReference type="Gramene" id="Dexi6A01G0006710.1">
    <property type="protein sequence ID" value="Dexi6A01G0006710.1:cds"/>
    <property type="gene ID" value="Dexi6A01G0006710"/>
</dbReference>
<feature type="region of interest" description="Disordered" evidence="1">
    <location>
        <begin position="1"/>
        <end position="21"/>
    </location>
</feature>
<dbReference type="FunFam" id="1.20.1280.50:FF:000037">
    <property type="entry name" value="F-box protein SKIP19"/>
    <property type="match status" value="3"/>
</dbReference>
<sequence length="648" mass="70861">MDKMETRGDAKPAPEPAQARNWSELPRDAIASVFAKLGAVEILMGAGLVCHSWLDAAMVPYLWRSIDMASPNTVVVKEKCGSGHEDVLRAMAKKAVDRSAGQLEVFIGEYFVDVALFKYIGENTRDAFSALSHFPPPSPNPLPPSRPQPTTMPSSSASRRRRGQCPAPPVPHPEAFERVAAPAIAPQLPPPASFARKLAPTAPDAAAVERARVPVAAPLLPTPAAFARGFGTAAPGNPPPVEARARSPPPPPTSSSSSTRRRRRNRWRKASKGQGMRDWAALPREVLAGVLRKLDHIEILMGPGQACRSWRSAARDDPALWRRINMRGHADLFYQLNLHGMAQAAVRRAKGQCEAFWGEYAGDDAFLLFLAEHEDDSDGSYMGSDVYYELDTELDDDDDDDMDEDDEEARMILMAFLPIPPNPSHSPIAMAPSSSASHRRRRNQPAPPSEAVERAAEPSTVPWLPPPAAFSRKLIPAAPPDAAAAVERARPGPVGAPWLPPPAAFARRLHPTPRRAPPDPSPPEPQLPPPFSGLRRRRNRGCEAEAEGQGARCWAALPQDALGAVLWKLDHVEVLMGPGQVCRSWRRAARDDPALWRRIDMRGHADLHRRVDLCAMGRVAIRRAKGQCEAFWAEYAADDAVLRLLGEQ</sequence>
<comment type="caution">
    <text evidence="3">The sequence shown here is derived from an EMBL/GenBank/DDBJ whole genome shotgun (WGS) entry which is preliminary data.</text>
</comment>
<feature type="region of interest" description="Disordered" evidence="1">
    <location>
        <begin position="494"/>
        <end position="541"/>
    </location>
</feature>
<dbReference type="Pfam" id="PF12937">
    <property type="entry name" value="F-box-like"/>
    <property type="match status" value="3"/>
</dbReference>
<feature type="region of interest" description="Disordered" evidence="1">
    <location>
        <begin position="228"/>
        <end position="276"/>
    </location>
</feature>
<dbReference type="PROSITE" id="PS50181">
    <property type="entry name" value="FBOX"/>
    <property type="match status" value="2"/>
</dbReference>
<evidence type="ECO:0000259" key="2">
    <source>
        <dbReference type="PROSITE" id="PS50181"/>
    </source>
</evidence>
<feature type="region of interest" description="Disordered" evidence="1">
    <location>
        <begin position="421"/>
        <end position="464"/>
    </location>
</feature>
<keyword evidence="4" id="KW-1185">Reference proteome</keyword>
<feature type="compositionally biased region" description="Low complexity" evidence="1">
    <location>
        <begin position="425"/>
        <end position="436"/>
    </location>
</feature>
<dbReference type="CDD" id="cd22164">
    <property type="entry name" value="F-box_AtSKIP19-like"/>
    <property type="match status" value="1"/>
</dbReference>
<proteinExistence type="predicted"/>
<dbReference type="PANTHER" id="PTHR38926">
    <property type="entry name" value="F-BOX DOMAIN CONTAINING PROTEIN, EXPRESSED"/>
    <property type="match status" value="1"/>
</dbReference>
<dbReference type="EMBL" id="JACEFO010002380">
    <property type="protein sequence ID" value="KAF8662517.1"/>
    <property type="molecule type" value="Genomic_DNA"/>
</dbReference>
<feature type="compositionally biased region" description="Pro residues" evidence="1">
    <location>
        <begin position="134"/>
        <end position="147"/>
    </location>
</feature>